<sequence length="223" mass="23660">MPVVAAVPVDPDRDSARSWLEAELDRPGYAVRESWVRRALTWLRDRLPDLSLDGQLPAWTSWVAIALVVAAVAGLLWFAARDRWRRAGLTGAPRGDRVFGAEGQLSAAAYRERSRSSATAGDLDSALLDGYRAVTAAAHERSVLDAAPARTAHEVAVRLAAVFPAHAGDLGVAADRFDAVRYGGRHADAEQVAQVHALDEALAAPTSLPAPTGPLPAPTGPPR</sequence>
<comment type="caution">
    <text evidence="4">The sequence shown here is derived from an EMBL/GenBank/DDBJ whole genome shotgun (WGS) entry which is preliminary data.</text>
</comment>
<dbReference type="Proteomes" id="UP000605670">
    <property type="component" value="Unassembled WGS sequence"/>
</dbReference>
<evidence type="ECO:0000256" key="2">
    <source>
        <dbReference type="SAM" id="Phobius"/>
    </source>
</evidence>
<name>A0A917BLZ6_9MICO</name>
<protein>
    <recommendedName>
        <fullName evidence="3">Protein-glutamine gamma-glutamyltransferase-like C-terminal domain-containing protein</fullName>
    </recommendedName>
</protein>
<reference evidence="4" key="1">
    <citation type="journal article" date="2014" name="Int. J. Syst. Evol. Microbiol.">
        <title>Complete genome sequence of Corynebacterium casei LMG S-19264T (=DSM 44701T), isolated from a smear-ripened cheese.</title>
        <authorList>
            <consortium name="US DOE Joint Genome Institute (JGI-PGF)"/>
            <person name="Walter F."/>
            <person name="Albersmeier A."/>
            <person name="Kalinowski J."/>
            <person name="Ruckert C."/>
        </authorList>
    </citation>
    <scope>NUCLEOTIDE SEQUENCE</scope>
    <source>
        <strain evidence="4">CGMCC 1.12160</strain>
    </source>
</reference>
<evidence type="ECO:0000256" key="1">
    <source>
        <dbReference type="SAM" id="MobiDB-lite"/>
    </source>
</evidence>
<gene>
    <name evidence="4" type="ORF">GCM10011366_19010</name>
</gene>
<evidence type="ECO:0000259" key="3">
    <source>
        <dbReference type="Pfam" id="PF13559"/>
    </source>
</evidence>
<evidence type="ECO:0000313" key="4">
    <source>
        <dbReference type="EMBL" id="GGF51355.1"/>
    </source>
</evidence>
<keyword evidence="2" id="KW-0812">Transmembrane</keyword>
<reference evidence="4" key="2">
    <citation type="submission" date="2020-09" db="EMBL/GenBank/DDBJ databases">
        <authorList>
            <person name="Sun Q."/>
            <person name="Zhou Y."/>
        </authorList>
    </citation>
    <scope>NUCLEOTIDE SEQUENCE</scope>
    <source>
        <strain evidence="4">CGMCC 1.12160</strain>
    </source>
</reference>
<feature type="domain" description="Protein-glutamine gamma-glutamyltransferase-like C-terminal" evidence="3">
    <location>
        <begin position="131"/>
        <end position="200"/>
    </location>
</feature>
<keyword evidence="5" id="KW-1185">Reference proteome</keyword>
<feature type="compositionally biased region" description="Pro residues" evidence="1">
    <location>
        <begin position="211"/>
        <end position="223"/>
    </location>
</feature>
<feature type="transmembrane region" description="Helical" evidence="2">
    <location>
        <begin position="59"/>
        <end position="80"/>
    </location>
</feature>
<organism evidence="4 5">
    <name type="scientific">Ornithinimicrobium tianjinense</name>
    <dbReference type="NCBI Taxonomy" id="1195761"/>
    <lineage>
        <taxon>Bacteria</taxon>
        <taxon>Bacillati</taxon>
        <taxon>Actinomycetota</taxon>
        <taxon>Actinomycetes</taxon>
        <taxon>Micrococcales</taxon>
        <taxon>Ornithinimicrobiaceae</taxon>
        <taxon>Ornithinimicrobium</taxon>
    </lineage>
</organism>
<evidence type="ECO:0000313" key="5">
    <source>
        <dbReference type="Proteomes" id="UP000605670"/>
    </source>
</evidence>
<keyword evidence="2" id="KW-1133">Transmembrane helix</keyword>
<dbReference type="Pfam" id="PF13559">
    <property type="entry name" value="DUF4129"/>
    <property type="match status" value="1"/>
</dbReference>
<dbReference type="InterPro" id="IPR025403">
    <property type="entry name" value="TgpA-like_C"/>
</dbReference>
<dbReference type="EMBL" id="BMEM01000002">
    <property type="protein sequence ID" value="GGF51355.1"/>
    <property type="molecule type" value="Genomic_DNA"/>
</dbReference>
<keyword evidence="2" id="KW-0472">Membrane</keyword>
<proteinExistence type="predicted"/>
<dbReference type="AlphaFoldDB" id="A0A917BLZ6"/>
<feature type="region of interest" description="Disordered" evidence="1">
    <location>
        <begin position="204"/>
        <end position="223"/>
    </location>
</feature>
<accession>A0A917BLZ6</accession>